<accession>H6NFN0</accession>
<proteinExistence type="predicted"/>
<dbReference type="HOGENOM" id="CLU_1925490_0_0_9"/>
<protein>
    <submittedName>
        <fullName evidence="2">Uncharacterized protein</fullName>
    </submittedName>
</protein>
<keyword evidence="1" id="KW-1133">Transmembrane helix</keyword>
<feature type="transmembrane region" description="Helical" evidence="1">
    <location>
        <begin position="108"/>
        <end position="128"/>
    </location>
</feature>
<dbReference type="RefSeq" id="WP_014370161.1">
    <property type="nucleotide sequence ID" value="NC_016935.1"/>
</dbReference>
<keyword evidence="1" id="KW-0472">Membrane</keyword>
<gene>
    <name evidence="2" type="ORF">PM3016_3267</name>
</gene>
<keyword evidence="3" id="KW-1185">Reference proteome</keyword>
<name>H6NFN0_9BACL</name>
<keyword evidence="1" id="KW-0812">Transmembrane</keyword>
<evidence type="ECO:0000313" key="3">
    <source>
        <dbReference type="Proteomes" id="UP000007523"/>
    </source>
</evidence>
<dbReference type="STRING" id="1116391.PM3016_3267"/>
<organism evidence="2 3">
    <name type="scientific">Paenibacillus mucilaginosus 3016</name>
    <dbReference type="NCBI Taxonomy" id="1116391"/>
    <lineage>
        <taxon>Bacteria</taxon>
        <taxon>Bacillati</taxon>
        <taxon>Bacillota</taxon>
        <taxon>Bacilli</taxon>
        <taxon>Bacillales</taxon>
        <taxon>Paenibacillaceae</taxon>
        <taxon>Paenibacillus</taxon>
    </lineage>
</organism>
<feature type="transmembrane region" description="Helical" evidence="1">
    <location>
        <begin position="78"/>
        <end position="96"/>
    </location>
</feature>
<dbReference type="AlphaFoldDB" id="H6NFN0"/>
<feature type="transmembrane region" description="Helical" evidence="1">
    <location>
        <begin position="40"/>
        <end position="57"/>
    </location>
</feature>
<evidence type="ECO:0000313" key="2">
    <source>
        <dbReference type="EMBL" id="AFC30116.1"/>
    </source>
</evidence>
<dbReference type="KEGG" id="pmq:PM3016_3267"/>
<sequence>MPKPPSLTRIRRTLAATAILAILGLNAAKLLQGKPLTESDLISIPIALITFFNVFTWNTSEEERDEMGVSIATESASLSYYAMLVVLLLLFLIGEWRGRGSGSIDHELLFAALCAGMVLQPCIEWWMARKYR</sequence>
<evidence type="ECO:0000256" key="1">
    <source>
        <dbReference type="SAM" id="Phobius"/>
    </source>
</evidence>
<reference evidence="2 3" key="1">
    <citation type="journal article" date="2012" name="J. Bacteriol.">
        <title>Complete Genome Sequence of Paenibacillus mucilaginosus 3016, a Bacterium Functional as Microbial Fertilizer.</title>
        <authorList>
            <person name="Ma M."/>
            <person name="Wang Z."/>
            <person name="Li L."/>
            <person name="Jiang X."/>
            <person name="Guan D."/>
            <person name="Cao F."/>
            <person name="Chen H."/>
            <person name="Wang X."/>
            <person name="Shen D."/>
            <person name="Du B."/>
            <person name="Li J."/>
        </authorList>
    </citation>
    <scope>NUCLEOTIDE SEQUENCE [LARGE SCALE GENOMIC DNA]</scope>
    <source>
        <strain evidence="2 3">3016</strain>
    </source>
</reference>
<dbReference type="EMBL" id="CP003235">
    <property type="protein sequence ID" value="AFC30116.1"/>
    <property type="molecule type" value="Genomic_DNA"/>
</dbReference>
<dbReference type="Proteomes" id="UP000007523">
    <property type="component" value="Chromosome"/>
</dbReference>